<proteinExistence type="inferred from homology"/>
<keyword evidence="2 3" id="KW-0378">Hydrolase</keyword>
<reference evidence="3 4" key="1">
    <citation type="submission" date="2016-10" db="EMBL/GenBank/DDBJ databases">
        <authorList>
            <person name="de Groot N.N."/>
        </authorList>
    </citation>
    <scope>NUCLEOTIDE SEQUENCE [LARGE SCALE GENOMIC DNA]</scope>
    <source>
        <strain evidence="3 4">DSM 23310</strain>
    </source>
</reference>
<evidence type="ECO:0000313" key="4">
    <source>
        <dbReference type="Proteomes" id="UP000198828"/>
    </source>
</evidence>
<dbReference type="RefSeq" id="WP_093751708.1">
    <property type="nucleotide sequence ID" value="NZ_FNNG01000003.1"/>
</dbReference>
<accession>A0A1H2UTZ7</accession>
<dbReference type="PROSITE" id="PS01328">
    <property type="entry name" value="4HBCOA_THIOESTERASE"/>
    <property type="match status" value="1"/>
</dbReference>
<dbReference type="InterPro" id="IPR050563">
    <property type="entry name" value="4-hydroxybenzoyl-CoA_TE"/>
</dbReference>
<evidence type="ECO:0000256" key="1">
    <source>
        <dbReference type="ARBA" id="ARBA00005953"/>
    </source>
</evidence>
<dbReference type="PANTHER" id="PTHR31793">
    <property type="entry name" value="4-HYDROXYBENZOYL-COA THIOESTERASE FAMILY MEMBER"/>
    <property type="match status" value="1"/>
</dbReference>
<dbReference type="InterPro" id="IPR006684">
    <property type="entry name" value="YbgC/YbaW"/>
</dbReference>
<dbReference type="NCBIfam" id="TIGR00051">
    <property type="entry name" value="YbgC/FadM family acyl-CoA thioesterase"/>
    <property type="match status" value="1"/>
</dbReference>
<organism evidence="3 4">
    <name type="scientific">Tepidimicrobium xylanilyticum</name>
    <dbReference type="NCBI Taxonomy" id="1123352"/>
    <lineage>
        <taxon>Bacteria</taxon>
        <taxon>Bacillati</taxon>
        <taxon>Bacillota</taxon>
        <taxon>Tissierellia</taxon>
        <taxon>Tissierellales</taxon>
        <taxon>Tepidimicrobiaceae</taxon>
        <taxon>Tepidimicrobium</taxon>
    </lineage>
</organism>
<dbReference type="SUPFAM" id="SSF54637">
    <property type="entry name" value="Thioesterase/thiol ester dehydrase-isomerase"/>
    <property type="match status" value="1"/>
</dbReference>
<dbReference type="Gene3D" id="3.10.129.10">
    <property type="entry name" value="Hotdog Thioesterase"/>
    <property type="match status" value="1"/>
</dbReference>
<evidence type="ECO:0000313" key="3">
    <source>
        <dbReference type="EMBL" id="SDW59571.1"/>
    </source>
</evidence>
<protein>
    <submittedName>
        <fullName evidence="3">Acyl-CoA thioester hydrolase</fullName>
    </submittedName>
</protein>
<dbReference type="Pfam" id="PF13279">
    <property type="entry name" value="4HBT_2"/>
    <property type="match status" value="1"/>
</dbReference>
<dbReference type="PIRSF" id="PIRSF003230">
    <property type="entry name" value="YbgC"/>
    <property type="match status" value="1"/>
</dbReference>
<dbReference type="Proteomes" id="UP000198828">
    <property type="component" value="Unassembled WGS sequence"/>
</dbReference>
<evidence type="ECO:0000256" key="2">
    <source>
        <dbReference type="ARBA" id="ARBA00022801"/>
    </source>
</evidence>
<dbReference type="GO" id="GO:0047617">
    <property type="term" value="F:fatty acyl-CoA hydrolase activity"/>
    <property type="evidence" value="ECO:0007669"/>
    <property type="project" value="TreeGrafter"/>
</dbReference>
<name>A0A1H2UTZ7_9FIRM</name>
<gene>
    <name evidence="3" type="ORF">SAMN05660923_00934</name>
</gene>
<sequence>MEVCTTIRVRYKETDQMGVVYHGNYFTWFDIGRTEFFREFNMEYGNLEKVGVLLPVIEANCKYIIPAKYDDEIIINTKLVKLKGVRLEFEYTLVRKWDNALIATGNTVHAFVDRNLKPINFRKKYREIWGLLESKVEIG</sequence>
<keyword evidence="4" id="KW-1185">Reference proteome</keyword>
<dbReference type="EMBL" id="FNNG01000003">
    <property type="protein sequence ID" value="SDW59571.1"/>
    <property type="molecule type" value="Genomic_DNA"/>
</dbReference>
<dbReference type="InterPro" id="IPR008272">
    <property type="entry name" value="HB-CoA_thioesterase_AS"/>
</dbReference>
<dbReference type="OrthoDB" id="9800856at2"/>
<dbReference type="AlphaFoldDB" id="A0A1H2UTZ7"/>
<dbReference type="InterPro" id="IPR029069">
    <property type="entry name" value="HotDog_dom_sf"/>
</dbReference>
<comment type="similarity">
    <text evidence="1">Belongs to the 4-hydroxybenzoyl-CoA thioesterase family.</text>
</comment>
<dbReference type="CDD" id="cd00586">
    <property type="entry name" value="4HBT"/>
    <property type="match status" value="1"/>
</dbReference>
<dbReference type="PANTHER" id="PTHR31793:SF27">
    <property type="entry name" value="NOVEL THIOESTERASE SUPERFAMILY DOMAIN AND SAPOSIN A-TYPE DOMAIN CONTAINING PROTEIN (0610012H03RIK)"/>
    <property type="match status" value="1"/>
</dbReference>